<dbReference type="Gene3D" id="3.40.190.10">
    <property type="entry name" value="Periplasmic binding protein-like II"/>
    <property type="match status" value="2"/>
</dbReference>
<dbReference type="Gene3D" id="1.10.10.10">
    <property type="entry name" value="Winged helix-like DNA-binding domain superfamily/Winged helix DNA-binding domain"/>
    <property type="match status" value="1"/>
</dbReference>
<keyword evidence="2" id="KW-0805">Transcription regulation</keyword>
<dbReference type="SUPFAM" id="SSF46785">
    <property type="entry name" value="Winged helix' DNA-binding domain"/>
    <property type="match status" value="1"/>
</dbReference>
<gene>
    <name evidence="6" type="ORF">ABB28_02540</name>
</gene>
<dbReference type="RefSeq" id="WP_057507108.1">
    <property type="nucleotide sequence ID" value="NZ_LDJK01000007.1"/>
</dbReference>
<dbReference type="PROSITE" id="PS50931">
    <property type="entry name" value="HTH_LYSR"/>
    <property type="match status" value="1"/>
</dbReference>
<dbReference type="Pfam" id="PF00126">
    <property type="entry name" value="HTH_1"/>
    <property type="match status" value="1"/>
</dbReference>
<dbReference type="EMBL" id="LDJK01000007">
    <property type="protein sequence ID" value="KRG76692.1"/>
    <property type="molecule type" value="Genomic_DNA"/>
</dbReference>
<keyword evidence="7" id="KW-1185">Reference proteome</keyword>
<keyword evidence="4" id="KW-0804">Transcription</keyword>
<dbReference type="InterPro" id="IPR036388">
    <property type="entry name" value="WH-like_DNA-bd_sf"/>
</dbReference>
<organism evidence="6 7">
    <name type="scientific">Stenotrophomonas chelatiphaga</name>
    <dbReference type="NCBI Taxonomy" id="517011"/>
    <lineage>
        <taxon>Bacteria</taxon>
        <taxon>Pseudomonadati</taxon>
        <taxon>Pseudomonadota</taxon>
        <taxon>Gammaproteobacteria</taxon>
        <taxon>Lysobacterales</taxon>
        <taxon>Lysobacteraceae</taxon>
        <taxon>Stenotrophomonas</taxon>
    </lineage>
</organism>
<comment type="caution">
    <text evidence="6">The sequence shown here is derived from an EMBL/GenBank/DDBJ whole genome shotgun (WGS) entry which is preliminary data.</text>
</comment>
<comment type="similarity">
    <text evidence="1">Belongs to the LysR transcriptional regulatory family.</text>
</comment>
<dbReference type="InterPro" id="IPR058163">
    <property type="entry name" value="LysR-type_TF_proteobact-type"/>
</dbReference>
<keyword evidence="3" id="KW-0238">DNA-binding</keyword>
<dbReference type="Pfam" id="PF03466">
    <property type="entry name" value="LysR_substrate"/>
    <property type="match status" value="1"/>
</dbReference>
<protein>
    <submittedName>
        <fullName evidence="6">LysR family transcriptional regulator</fullName>
    </submittedName>
</protein>
<sequence>MDRFDAMRAFVRVVETGSFTKAAQTLQLGRTRVTERVQQLEAHLRVRLLNRTTRQVNLTAEGELYYPRAVYLLAELDAAEASLSTATDAPRGRLRIDVPSPFARLLLVPALPDFHARYPDIELQIGVSDREVDLIGDNVDCVIRGGEPIEQSLVARHIGDLRFGIHASAGYLERHGVPAHPRELEGPDHLTVGFLRPRTGRTRRFVMQRGEEQIDVRGRHVIAIDDGDAYLAAGLAGLGIICVPEYMAAAPAARGELVQLFDDWRIESMPMHVMFPPTRHVSQRLRVFIDWVTALMQA</sequence>
<reference evidence="6 7" key="1">
    <citation type="submission" date="2015-05" db="EMBL/GenBank/DDBJ databases">
        <title>Genome sequencing and analysis of members of genus Stenotrophomonas.</title>
        <authorList>
            <person name="Patil P.P."/>
            <person name="Midha S."/>
            <person name="Patil P.B."/>
        </authorList>
    </citation>
    <scope>NUCLEOTIDE SEQUENCE [LARGE SCALE GENOMIC DNA]</scope>
    <source>
        <strain evidence="6 7">DSM 21508</strain>
    </source>
</reference>
<dbReference type="GO" id="GO:0006351">
    <property type="term" value="P:DNA-templated transcription"/>
    <property type="evidence" value="ECO:0007669"/>
    <property type="project" value="TreeGrafter"/>
</dbReference>
<name>A0A0R0DFV3_9GAMM</name>
<evidence type="ECO:0000313" key="7">
    <source>
        <dbReference type="Proteomes" id="UP000051386"/>
    </source>
</evidence>
<dbReference type="InterPro" id="IPR000847">
    <property type="entry name" value="LysR_HTH_N"/>
</dbReference>
<dbReference type="GO" id="GO:0043565">
    <property type="term" value="F:sequence-specific DNA binding"/>
    <property type="evidence" value="ECO:0007669"/>
    <property type="project" value="TreeGrafter"/>
</dbReference>
<dbReference type="AlphaFoldDB" id="A0A0R0DFV3"/>
<feature type="domain" description="HTH lysR-type" evidence="5">
    <location>
        <begin position="1"/>
        <end position="59"/>
    </location>
</feature>
<dbReference type="GO" id="GO:0003700">
    <property type="term" value="F:DNA-binding transcription factor activity"/>
    <property type="evidence" value="ECO:0007669"/>
    <property type="project" value="InterPro"/>
</dbReference>
<accession>A0A0R0DFV3</accession>
<dbReference type="InterPro" id="IPR005119">
    <property type="entry name" value="LysR_subst-bd"/>
</dbReference>
<dbReference type="Proteomes" id="UP000051386">
    <property type="component" value="Unassembled WGS sequence"/>
</dbReference>
<evidence type="ECO:0000313" key="6">
    <source>
        <dbReference type="EMBL" id="KRG76692.1"/>
    </source>
</evidence>
<evidence type="ECO:0000259" key="5">
    <source>
        <dbReference type="PROSITE" id="PS50931"/>
    </source>
</evidence>
<dbReference type="InterPro" id="IPR036390">
    <property type="entry name" value="WH_DNA-bd_sf"/>
</dbReference>
<dbReference type="FunFam" id="1.10.10.10:FF:000001">
    <property type="entry name" value="LysR family transcriptional regulator"/>
    <property type="match status" value="1"/>
</dbReference>
<proteinExistence type="inferred from homology"/>
<dbReference type="PANTHER" id="PTHR30537">
    <property type="entry name" value="HTH-TYPE TRANSCRIPTIONAL REGULATOR"/>
    <property type="match status" value="1"/>
</dbReference>
<dbReference type="PATRIC" id="fig|517011.3.peg.2864"/>
<evidence type="ECO:0000256" key="2">
    <source>
        <dbReference type="ARBA" id="ARBA00023015"/>
    </source>
</evidence>
<dbReference type="CDD" id="cd08472">
    <property type="entry name" value="PBP2_CrgA_like_3"/>
    <property type="match status" value="1"/>
</dbReference>
<evidence type="ECO:0000256" key="4">
    <source>
        <dbReference type="ARBA" id="ARBA00023163"/>
    </source>
</evidence>
<dbReference type="PANTHER" id="PTHR30537:SF17">
    <property type="entry name" value="LYSR-FAMILY REGULATORY PROTEIN"/>
    <property type="match status" value="1"/>
</dbReference>
<evidence type="ECO:0000256" key="1">
    <source>
        <dbReference type="ARBA" id="ARBA00009437"/>
    </source>
</evidence>
<dbReference type="SUPFAM" id="SSF53850">
    <property type="entry name" value="Periplasmic binding protein-like II"/>
    <property type="match status" value="1"/>
</dbReference>
<evidence type="ECO:0000256" key="3">
    <source>
        <dbReference type="ARBA" id="ARBA00023125"/>
    </source>
</evidence>